<gene>
    <name evidence="4" type="ORF">DXD40_17880</name>
    <name evidence="2" type="ORF">GAP47_16190</name>
    <name evidence="1" type="ORF">GAQ56_20970</name>
    <name evidence="3" type="ORF">POY80_19515</name>
</gene>
<dbReference type="Proteomes" id="UP000260844">
    <property type="component" value="Unassembled WGS sequence"/>
</dbReference>
<dbReference type="EMBL" id="WCTL01000016">
    <property type="protein sequence ID" value="KAB4233567.1"/>
    <property type="molecule type" value="Genomic_DNA"/>
</dbReference>
<reference evidence="4 5" key="1">
    <citation type="submission" date="2018-08" db="EMBL/GenBank/DDBJ databases">
        <title>A genome reference for cultivated species of the human gut microbiota.</title>
        <authorList>
            <person name="Zou Y."/>
            <person name="Xue W."/>
            <person name="Luo G."/>
        </authorList>
    </citation>
    <scope>NUCLEOTIDE SEQUENCE [LARGE SCALE GENOMIC DNA]</scope>
    <source>
        <strain evidence="4 5">TM04-30</strain>
    </source>
</reference>
<evidence type="ECO:0000313" key="2">
    <source>
        <dbReference type="EMBL" id="KAB4233567.1"/>
    </source>
</evidence>
<dbReference type="EMBL" id="WCUV01000021">
    <property type="protein sequence ID" value="KAB4086971.1"/>
    <property type="molecule type" value="Genomic_DNA"/>
</dbReference>
<evidence type="ECO:0000313" key="6">
    <source>
        <dbReference type="Proteomes" id="UP000432488"/>
    </source>
</evidence>
<protein>
    <submittedName>
        <fullName evidence="2">Uncharacterized protein</fullName>
    </submittedName>
</protein>
<name>A0A139JVG5_BACUN</name>
<comment type="caution">
    <text evidence="2">The sequence shown here is derived from an EMBL/GenBank/DDBJ whole genome shotgun (WGS) entry which is preliminary data.</text>
</comment>
<reference evidence="3" key="3">
    <citation type="submission" date="2022-10" db="EMBL/GenBank/DDBJ databases">
        <title>Human gut microbiome strain richness.</title>
        <authorList>
            <person name="Chen-Liaw A."/>
        </authorList>
    </citation>
    <scope>NUCLEOTIDE SEQUENCE</scope>
    <source>
        <strain evidence="3">A1_m1001262Bd0_191120</strain>
    </source>
</reference>
<dbReference type="Proteomes" id="UP000462376">
    <property type="component" value="Unassembled WGS sequence"/>
</dbReference>
<accession>A0A139JVG5</accession>
<dbReference type="RefSeq" id="WP_061412716.1">
    <property type="nucleotide sequence ID" value="NZ_CACRTC010000007.1"/>
</dbReference>
<evidence type="ECO:0000313" key="3">
    <source>
        <dbReference type="EMBL" id="MDC1754626.1"/>
    </source>
</evidence>
<evidence type="ECO:0000313" key="4">
    <source>
        <dbReference type="EMBL" id="RGJ89427.1"/>
    </source>
</evidence>
<organism evidence="2 7">
    <name type="scientific">Bacteroides uniformis</name>
    <dbReference type="NCBI Taxonomy" id="820"/>
    <lineage>
        <taxon>Bacteria</taxon>
        <taxon>Pseudomonadati</taxon>
        <taxon>Bacteroidota</taxon>
        <taxon>Bacteroidia</taxon>
        <taxon>Bacteroidales</taxon>
        <taxon>Bacteroidaceae</taxon>
        <taxon>Bacteroides</taxon>
    </lineage>
</organism>
<proteinExistence type="predicted"/>
<evidence type="ECO:0000313" key="5">
    <source>
        <dbReference type="Proteomes" id="UP000260844"/>
    </source>
</evidence>
<dbReference type="EMBL" id="QSPV01000023">
    <property type="protein sequence ID" value="RGJ89427.1"/>
    <property type="molecule type" value="Genomic_DNA"/>
</dbReference>
<dbReference type="EMBL" id="JAQNQY010000037">
    <property type="protein sequence ID" value="MDC1754626.1"/>
    <property type="molecule type" value="Genomic_DNA"/>
</dbReference>
<dbReference type="Proteomes" id="UP000432488">
    <property type="component" value="Unassembled WGS sequence"/>
</dbReference>
<evidence type="ECO:0000313" key="7">
    <source>
        <dbReference type="Proteomes" id="UP000462376"/>
    </source>
</evidence>
<dbReference type="Proteomes" id="UP001218502">
    <property type="component" value="Unassembled WGS sequence"/>
</dbReference>
<reference evidence="6 7" key="2">
    <citation type="journal article" date="2019" name="Nat. Med.">
        <title>A library of human gut bacterial isolates paired with longitudinal multiomics data enables mechanistic microbiome research.</title>
        <authorList>
            <person name="Poyet M."/>
            <person name="Groussin M."/>
            <person name="Gibbons S.M."/>
            <person name="Avila-Pacheco J."/>
            <person name="Jiang X."/>
            <person name="Kearney S.M."/>
            <person name="Perrotta A.R."/>
            <person name="Berdy B."/>
            <person name="Zhao S."/>
            <person name="Lieberman T.D."/>
            <person name="Swanson P.K."/>
            <person name="Smith M."/>
            <person name="Roesemann S."/>
            <person name="Alexander J.E."/>
            <person name="Rich S.A."/>
            <person name="Livny J."/>
            <person name="Vlamakis H."/>
            <person name="Clish C."/>
            <person name="Bullock K."/>
            <person name="Deik A."/>
            <person name="Scott J."/>
            <person name="Pierce K.A."/>
            <person name="Xavier R.J."/>
            <person name="Alm E.J."/>
        </authorList>
    </citation>
    <scope>NUCLEOTIDE SEQUENCE [LARGE SCALE GENOMIC DNA]</scope>
    <source>
        <strain evidence="1 6">BIOML-A42</strain>
        <strain evidence="2 7">BIOML-A5</strain>
    </source>
</reference>
<sequence>MSRNENVWTDAKCAALRVEFLTSREELFLYAKAIYSAMIWGREVNEQNRIIQEKNNSVK</sequence>
<dbReference type="AlphaFoldDB" id="A0A139JVG5"/>
<evidence type="ECO:0000313" key="1">
    <source>
        <dbReference type="EMBL" id="KAB4086971.1"/>
    </source>
</evidence>